<keyword evidence="3" id="KW-0479">Metal-binding</keyword>
<dbReference type="InterPro" id="IPR007197">
    <property type="entry name" value="rSAM"/>
</dbReference>
<dbReference type="InterPro" id="IPR024023">
    <property type="entry name" value="rSAM_paired_HxsB"/>
</dbReference>
<evidence type="ECO:0000256" key="2">
    <source>
        <dbReference type="ARBA" id="ARBA00022691"/>
    </source>
</evidence>
<dbReference type="SFLD" id="SFLDG01067">
    <property type="entry name" value="SPASM/twitch_domain_containing"/>
    <property type="match status" value="1"/>
</dbReference>
<dbReference type="Gene3D" id="3.20.20.70">
    <property type="entry name" value="Aldolase class I"/>
    <property type="match status" value="1"/>
</dbReference>
<sequence>MLASSPVRYRAIADERVLHVSDTGEFFASGGDFLGRLLAGGATPADETFLVDRGHMVRREEPFWGTARLFNLAQRWSRTGGLDYLILVPTLRCNLSCSYCQVSRVTDKAQGFDWSDATLAAVMGFIDALPTDHIKIEFQGGEPTLRPDLIQAVIERCERFEHKQFVVCTNLQAIDETLWSIFDNEHLYISTSLDGTEATHASQRTGERTTIFLENLKAVIARYGPEKISALPTIDPKAPPAIDAIIDTYKNFGLDSIFLRPINYQGFARKRHRYSRELDASWNAYHRAFVELIIERNWEDRTRILEETYFSICLRRIFQPRADRHVDLRNPNPLGVDYLVIDHDGTLYPTDEARMLARSGVVDLGLGKVGDDWKGETWELLNGHCSNAFDPACERCAYQPFCGKDVIDDLARYGTIDVDRTETAFCQRHLAIFDHIFELIYRGDERVNYSLSRWLRLDGTAATFGEQAA</sequence>
<dbReference type="GO" id="GO:0051536">
    <property type="term" value="F:iron-sulfur cluster binding"/>
    <property type="evidence" value="ECO:0007669"/>
    <property type="project" value="UniProtKB-KW"/>
</dbReference>
<gene>
    <name evidence="7" type="primary">hxsB</name>
    <name evidence="7" type="ORF">CVO77_17160</name>
</gene>
<dbReference type="GO" id="GO:0046872">
    <property type="term" value="F:metal ion binding"/>
    <property type="evidence" value="ECO:0007669"/>
    <property type="project" value="UniProtKB-KW"/>
</dbReference>
<evidence type="ECO:0000313" key="8">
    <source>
        <dbReference type="Proteomes" id="UP000238954"/>
    </source>
</evidence>
<keyword evidence="2" id="KW-0949">S-adenosyl-L-methionine</keyword>
<reference evidence="8" key="1">
    <citation type="submission" date="2017-11" db="EMBL/GenBank/DDBJ databases">
        <title>The complete genome sequence of Sphingopyxis pomeranensis sp. nov. strain WS5A3p.</title>
        <authorList>
            <person name="Kaminski M.A."/>
        </authorList>
    </citation>
    <scope>NUCLEOTIDE SEQUENCE [LARGE SCALE GENOMIC DNA]</scope>
    <source>
        <strain evidence="8">WS5A3p</strain>
    </source>
</reference>
<keyword evidence="8" id="KW-1185">Reference proteome</keyword>
<dbReference type="GO" id="GO:0016491">
    <property type="term" value="F:oxidoreductase activity"/>
    <property type="evidence" value="ECO:0007669"/>
    <property type="project" value="InterPro"/>
</dbReference>
<evidence type="ECO:0000313" key="7">
    <source>
        <dbReference type="EMBL" id="PQM26732.1"/>
    </source>
</evidence>
<dbReference type="InterPro" id="IPR058240">
    <property type="entry name" value="rSAM_sf"/>
</dbReference>
<dbReference type="SFLD" id="SFLDG01384">
    <property type="entry name" value="thioether_bond_formation_requi"/>
    <property type="match status" value="1"/>
</dbReference>
<dbReference type="PANTHER" id="PTHR43273:SF8">
    <property type="entry name" value="RADICAL SAM DOMAIN PROTEIN"/>
    <property type="match status" value="1"/>
</dbReference>
<evidence type="ECO:0000256" key="5">
    <source>
        <dbReference type="ARBA" id="ARBA00023014"/>
    </source>
</evidence>
<comment type="cofactor">
    <cofactor evidence="1">
        <name>[4Fe-4S] cluster</name>
        <dbReference type="ChEBI" id="CHEBI:49883"/>
    </cofactor>
</comment>
<keyword evidence="5" id="KW-0411">Iron-sulfur</keyword>
<dbReference type="RefSeq" id="WP_106000102.1">
    <property type="nucleotide sequence ID" value="NZ_CM009578.1"/>
</dbReference>
<protein>
    <submittedName>
        <fullName evidence="7">His-Xaa-Ser system radical SAM maturase HxsB</fullName>
    </submittedName>
</protein>
<dbReference type="AlphaFoldDB" id="A0A2S8B2V7"/>
<dbReference type="EMBL" id="PHFW01000003">
    <property type="protein sequence ID" value="PQM26732.1"/>
    <property type="molecule type" value="Genomic_DNA"/>
</dbReference>
<dbReference type="NCBIfam" id="TIGR03978">
    <property type="entry name" value="rSAM_paired_1"/>
    <property type="match status" value="1"/>
</dbReference>
<dbReference type="CDD" id="cd01335">
    <property type="entry name" value="Radical_SAM"/>
    <property type="match status" value="1"/>
</dbReference>
<dbReference type="SFLD" id="SFLDS00029">
    <property type="entry name" value="Radical_SAM"/>
    <property type="match status" value="1"/>
</dbReference>
<evidence type="ECO:0000256" key="1">
    <source>
        <dbReference type="ARBA" id="ARBA00001966"/>
    </source>
</evidence>
<name>A0A2S8B2V7_9SPHN</name>
<evidence type="ECO:0000256" key="4">
    <source>
        <dbReference type="ARBA" id="ARBA00023004"/>
    </source>
</evidence>
<dbReference type="SFLD" id="SFLDG01386">
    <property type="entry name" value="main_SPASM_domain-containing"/>
    <property type="match status" value="1"/>
</dbReference>
<dbReference type="PANTHER" id="PTHR43273">
    <property type="entry name" value="ANAEROBIC SULFATASE-MATURATING ENZYME HOMOLOG ASLB-RELATED"/>
    <property type="match status" value="1"/>
</dbReference>
<dbReference type="OrthoDB" id="9810775at2"/>
<dbReference type="InterPro" id="IPR023867">
    <property type="entry name" value="Sulphatase_maturase_rSAM"/>
</dbReference>
<dbReference type="Pfam" id="PF04055">
    <property type="entry name" value="Radical_SAM"/>
    <property type="match status" value="1"/>
</dbReference>
<evidence type="ECO:0000256" key="3">
    <source>
        <dbReference type="ARBA" id="ARBA00022723"/>
    </source>
</evidence>
<organism evidence="7 8">
    <name type="scientific">Sphingopyxis lindanitolerans</name>
    <dbReference type="NCBI Taxonomy" id="2054227"/>
    <lineage>
        <taxon>Bacteria</taxon>
        <taxon>Pseudomonadati</taxon>
        <taxon>Pseudomonadota</taxon>
        <taxon>Alphaproteobacteria</taxon>
        <taxon>Sphingomonadales</taxon>
        <taxon>Sphingomonadaceae</taxon>
        <taxon>Sphingopyxis</taxon>
    </lineage>
</organism>
<evidence type="ECO:0000259" key="6">
    <source>
        <dbReference type="Pfam" id="PF04055"/>
    </source>
</evidence>
<comment type="caution">
    <text evidence="7">The sequence shown here is derived from an EMBL/GenBank/DDBJ whole genome shotgun (WGS) entry which is preliminary data.</text>
</comment>
<accession>A0A2S8B2V7</accession>
<dbReference type="Proteomes" id="UP000238954">
    <property type="component" value="Chromosome"/>
</dbReference>
<proteinExistence type="predicted"/>
<dbReference type="SUPFAM" id="SSF102114">
    <property type="entry name" value="Radical SAM enzymes"/>
    <property type="match status" value="1"/>
</dbReference>
<feature type="domain" description="Radical SAM core" evidence="6">
    <location>
        <begin position="88"/>
        <end position="222"/>
    </location>
</feature>
<dbReference type="InterPro" id="IPR013785">
    <property type="entry name" value="Aldolase_TIM"/>
</dbReference>
<keyword evidence="4" id="KW-0408">Iron</keyword>